<dbReference type="OrthoDB" id="5521839at2"/>
<evidence type="ECO:0000256" key="1">
    <source>
        <dbReference type="SAM" id="Phobius"/>
    </source>
</evidence>
<organism evidence="2 3">
    <name type="scientific">Lujinxingia vulgaris</name>
    <dbReference type="NCBI Taxonomy" id="2600176"/>
    <lineage>
        <taxon>Bacteria</taxon>
        <taxon>Deltaproteobacteria</taxon>
        <taxon>Bradymonadales</taxon>
        <taxon>Lujinxingiaceae</taxon>
        <taxon>Lujinxingia</taxon>
    </lineage>
</organism>
<keyword evidence="1" id="KW-1133">Transmembrane helix</keyword>
<keyword evidence="1" id="KW-0812">Transmembrane</keyword>
<feature type="transmembrane region" description="Helical" evidence="1">
    <location>
        <begin position="51"/>
        <end position="69"/>
    </location>
</feature>
<dbReference type="Proteomes" id="UP000321046">
    <property type="component" value="Unassembled WGS sequence"/>
</dbReference>
<evidence type="ECO:0000313" key="3">
    <source>
        <dbReference type="Proteomes" id="UP000321046"/>
    </source>
</evidence>
<protein>
    <recommendedName>
        <fullName evidence="4">RND transporter</fullName>
    </recommendedName>
</protein>
<accession>A0A5C6X2X9</accession>
<proteinExistence type="predicted"/>
<name>A0A5C6X2X9_9DELT</name>
<dbReference type="RefSeq" id="WP_146975025.1">
    <property type="nucleotide sequence ID" value="NZ_VOSL01000054.1"/>
</dbReference>
<dbReference type="AlphaFoldDB" id="A0A5C6X2X9"/>
<dbReference type="EMBL" id="VOSL01000054">
    <property type="protein sequence ID" value="TXD34609.1"/>
    <property type="molecule type" value="Genomic_DNA"/>
</dbReference>
<evidence type="ECO:0008006" key="4">
    <source>
        <dbReference type="Google" id="ProtNLM"/>
    </source>
</evidence>
<keyword evidence="1" id="KW-0472">Membrane</keyword>
<evidence type="ECO:0000313" key="2">
    <source>
        <dbReference type="EMBL" id="TXD34609.1"/>
    </source>
</evidence>
<sequence>MKTTWYTRWLDALSYKLLIPLALLLALAPFKPEPHLVETTGMLVRGELTEPIYIFDFMMHGAGLFILALKVGVDIRRRNAPADDASDPERTRS</sequence>
<feature type="transmembrane region" description="Helical" evidence="1">
    <location>
        <begin position="12"/>
        <end position="31"/>
    </location>
</feature>
<comment type="caution">
    <text evidence="2">The sequence shown here is derived from an EMBL/GenBank/DDBJ whole genome shotgun (WGS) entry which is preliminary data.</text>
</comment>
<gene>
    <name evidence="2" type="ORF">FRC96_13405</name>
</gene>
<reference evidence="2 3" key="1">
    <citation type="submission" date="2019-08" db="EMBL/GenBank/DDBJ databases">
        <title>Bradymonadales sp. TMQ2.</title>
        <authorList>
            <person name="Liang Q."/>
        </authorList>
    </citation>
    <scope>NUCLEOTIDE SEQUENCE [LARGE SCALE GENOMIC DNA]</scope>
    <source>
        <strain evidence="2 3">TMQ2</strain>
    </source>
</reference>